<dbReference type="eggNOG" id="COG3464">
    <property type="taxonomic scope" value="Bacteria"/>
</dbReference>
<dbReference type="NCBIfam" id="NF033572">
    <property type="entry name" value="transpos_ISKra4"/>
    <property type="match status" value="1"/>
</dbReference>
<name>A0A226WUK0_CABSO</name>
<proteinExistence type="predicted"/>
<accession>A0A226WUK0</accession>
<protein>
    <recommendedName>
        <fullName evidence="4">ISKra4 family transposase</fullName>
    </recommendedName>
</protein>
<gene>
    <name evidence="2" type="ORF">BSU04_29825</name>
</gene>
<comment type="caution">
    <text evidence="2">The sequence shown here is derived from an EMBL/GenBank/DDBJ whole genome shotgun (WGS) entry which is preliminary data.</text>
</comment>
<dbReference type="AlphaFoldDB" id="A0A226WUK0"/>
<evidence type="ECO:0000256" key="1">
    <source>
        <dbReference type="SAM" id="MobiDB-lite"/>
    </source>
</evidence>
<feature type="region of interest" description="Disordered" evidence="1">
    <location>
        <begin position="1"/>
        <end position="20"/>
    </location>
</feature>
<dbReference type="EMBL" id="MTHB01000200">
    <property type="protein sequence ID" value="OXC74861.1"/>
    <property type="molecule type" value="Genomic_DNA"/>
</dbReference>
<organism evidence="2 3">
    <name type="scientific">Caballeronia sordidicola</name>
    <name type="common">Burkholderia sordidicola</name>
    <dbReference type="NCBI Taxonomy" id="196367"/>
    <lineage>
        <taxon>Bacteria</taxon>
        <taxon>Pseudomonadati</taxon>
        <taxon>Pseudomonadota</taxon>
        <taxon>Betaproteobacteria</taxon>
        <taxon>Burkholderiales</taxon>
        <taxon>Burkholderiaceae</taxon>
        <taxon>Caballeronia</taxon>
    </lineage>
</organism>
<evidence type="ECO:0000313" key="2">
    <source>
        <dbReference type="EMBL" id="OXC74861.1"/>
    </source>
</evidence>
<feature type="compositionally biased region" description="Basic residues" evidence="1">
    <location>
        <begin position="8"/>
        <end position="19"/>
    </location>
</feature>
<sequence length="532" mass="59869">MNQTLGGHFRRPDRRHRRRDGAVPDEIRRLEFGKFLLKRARRARPARWPYRLRWRRCQPIGVAMRLIIEARLEGGETSETEATIVAVVERQNQSVAELGLTLAEGRALLAEVQSLLVSEQAAGWMESQLACDRCGSMLAHKDARSIVLRTVFGKVDVPSPRLWACSCAAKQGQPRRSVSPLFKVVHQRVTPELEYLQAKWAAHLPYRQATELLREVLALDKGISFGSTRRRILAVGNALDAQIERNIASGPKALSAERVRESTTVGCVGVDSAWLSFSSSPKSRKAARDLAELKSPWAQRLTRDRHFNIVAGRATLTDRTPRLYAYVHKLVPSAPARLDQFPFASGVAPDERVTVISDDAGEFGKAVDGSQLARGRILDWFHIAMKFKADKNSVSGSQTMEPHERIAVETEIDHAKWLVWHGKGRQSVSRIKALDTTLLVKESYEHSTLFWNLRRLYFYIENNADTLVNDGVRYHKGQPIGSSIAQSAVNLVISHRMAKKQQMRWPDEGAHYLAQVRVAVLNEEFSVERLAG</sequence>
<reference evidence="3" key="1">
    <citation type="submission" date="2017-01" db="EMBL/GenBank/DDBJ databases">
        <title>Genome Analysis of Deinococcus marmoris KOPRI26562.</title>
        <authorList>
            <person name="Kim J.H."/>
            <person name="Oh H.-M."/>
        </authorList>
    </citation>
    <scope>NUCLEOTIDE SEQUENCE [LARGE SCALE GENOMIC DNA]</scope>
    <source>
        <strain evidence="3">PAMC 26633</strain>
    </source>
</reference>
<evidence type="ECO:0000313" key="3">
    <source>
        <dbReference type="Proteomes" id="UP000214720"/>
    </source>
</evidence>
<dbReference type="Proteomes" id="UP000214720">
    <property type="component" value="Unassembled WGS sequence"/>
</dbReference>
<evidence type="ECO:0008006" key="4">
    <source>
        <dbReference type="Google" id="ProtNLM"/>
    </source>
</evidence>